<name>A0A7C8JLE2_ORBOL</name>
<dbReference type="Proteomes" id="UP000480548">
    <property type="component" value="Unassembled WGS sequence"/>
</dbReference>
<reference evidence="2 3" key="1">
    <citation type="submission" date="2019-06" db="EMBL/GenBank/DDBJ databases">
        <authorList>
            <person name="Palmer J.M."/>
        </authorList>
    </citation>
    <scope>NUCLEOTIDE SEQUENCE [LARGE SCALE GENOMIC DNA]</scope>
    <source>
        <strain evidence="2 3">TWF703</strain>
    </source>
</reference>
<organism evidence="2 3">
    <name type="scientific">Orbilia oligospora</name>
    <name type="common">Nematode-trapping fungus</name>
    <name type="synonym">Arthrobotrys oligospora</name>
    <dbReference type="NCBI Taxonomy" id="2813651"/>
    <lineage>
        <taxon>Eukaryota</taxon>
        <taxon>Fungi</taxon>
        <taxon>Dikarya</taxon>
        <taxon>Ascomycota</taxon>
        <taxon>Pezizomycotina</taxon>
        <taxon>Orbiliomycetes</taxon>
        <taxon>Orbiliales</taxon>
        <taxon>Orbiliaceae</taxon>
        <taxon>Orbilia</taxon>
    </lineage>
</organism>
<evidence type="ECO:0000313" key="2">
    <source>
        <dbReference type="EMBL" id="KAF3130970.1"/>
    </source>
</evidence>
<proteinExistence type="predicted"/>
<dbReference type="EMBL" id="WIQZ01000051">
    <property type="protein sequence ID" value="KAF3130970.1"/>
    <property type="molecule type" value="Genomic_DNA"/>
</dbReference>
<evidence type="ECO:0000256" key="1">
    <source>
        <dbReference type="SAM" id="MobiDB-lite"/>
    </source>
</evidence>
<dbReference type="AlphaFoldDB" id="A0A7C8JLE2"/>
<gene>
    <name evidence="2" type="ORF">TWF703_007964</name>
</gene>
<evidence type="ECO:0000313" key="3">
    <source>
        <dbReference type="Proteomes" id="UP000480548"/>
    </source>
</evidence>
<feature type="region of interest" description="Disordered" evidence="1">
    <location>
        <begin position="27"/>
        <end position="54"/>
    </location>
</feature>
<sequence length="150" mass="17328">MHAKVIRNGERDRKIVKAYNYRARRPYRSASVAPKSPRMQPFGPSRSQSHEVKVPSKVKDLICLPKASISPPNDILDTGELSITPSATFTLRRLRKRNPVRLTLRITWNTNIEVPRERTGNWNIKPVQKFHPGVEKHKIASLNWRRKTTS</sequence>
<protein>
    <submittedName>
        <fullName evidence="2">Uncharacterized protein</fullName>
    </submittedName>
</protein>
<accession>A0A7C8JLE2</accession>
<comment type="caution">
    <text evidence="2">The sequence shown here is derived from an EMBL/GenBank/DDBJ whole genome shotgun (WGS) entry which is preliminary data.</text>
</comment>